<proteinExistence type="inferred from homology"/>
<dbReference type="AlphaFoldDB" id="A0A060Y0V1"/>
<dbReference type="PANTHER" id="PTHR45857:SF2">
    <property type="entry name" value="FORMIN-LIKE PROTEIN 1"/>
    <property type="match status" value="1"/>
</dbReference>
<dbReference type="InterPro" id="IPR010473">
    <property type="entry name" value="GTPase-bd"/>
</dbReference>
<dbReference type="SMART" id="SM01139">
    <property type="entry name" value="Drf_FH3"/>
    <property type="match status" value="1"/>
</dbReference>
<dbReference type="Gene3D" id="1.25.10.10">
    <property type="entry name" value="Leucine-rich Repeat Variant"/>
    <property type="match status" value="1"/>
</dbReference>
<dbReference type="Pfam" id="PF02181">
    <property type="entry name" value="FH2"/>
    <property type="match status" value="1"/>
</dbReference>
<dbReference type="SUPFAM" id="SSF48371">
    <property type="entry name" value="ARM repeat"/>
    <property type="match status" value="1"/>
</dbReference>
<evidence type="ECO:0008006" key="8">
    <source>
        <dbReference type="Google" id="ProtNLM"/>
    </source>
</evidence>
<dbReference type="InterPro" id="IPR043592">
    <property type="entry name" value="FMNL_animal"/>
</dbReference>
<organism evidence="6 7">
    <name type="scientific">Oncorhynchus mykiss</name>
    <name type="common">Rainbow trout</name>
    <name type="synonym">Salmo gairdneri</name>
    <dbReference type="NCBI Taxonomy" id="8022"/>
    <lineage>
        <taxon>Eukaryota</taxon>
        <taxon>Metazoa</taxon>
        <taxon>Chordata</taxon>
        <taxon>Craniata</taxon>
        <taxon>Vertebrata</taxon>
        <taxon>Euteleostomi</taxon>
        <taxon>Actinopterygii</taxon>
        <taxon>Neopterygii</taxon>
        <taxon>Teleostei</taxon>
        <taxon>Protacanthopterygii</taxon>
        <taxon>Salmoniformes</taxon>
        <taxon>Salmonidae</taxon>
        <taxon>Salmoninae</taxon>
        <taxon>Oncorhynchus</taxon>
    </lineage>
</organism>
<evidence type="ECO:0000259" key="4">
    <source>
        <dbReference type="PROSITE" id="PS51232"/>
    </source>
</evidence>
<dbReference type="InterPro" id="IPR042201">
    <property type="entry name" value="FH2_Formin_sf"/>
</dbReference>
<feature type="region of interest" description="Disordered" evidence="2">
    <location>
        <begin position="367"/>
        <end position="390"/>
    </location>
</feature>
<feature type="compositionally biased region" description="Basic and acidic residues" evidence="2">
    <location>
        <begin position="947"/>
        <end position="961"/>
    </location>
</feature>
<evidence type="ECO:0000256" key="1">
    <source>
        <dbReference type="ARBA" id="ARBA00023449"/>
    </source>
</evidence>
<feature type="region of interest" description="Disordered" evidence="2">
    <location>
        <begin position="33"/>
        <end position="57"/>
    </location>
</feature>
<accession>A0A060Y0V1</accession>
<feature type="region of interest" description="Disordered" evidence="2">
    <location>
        <begin position="932"/>
        <end position="1016"/>
    </location>
</feature>
<dbReference type="InterPro" id="IPR015425">
    <property type="entry name" value="FH2_Formin"/>
</dbReference>
<dbReference type="Pfam" id="PF06367">
    <property type="entry name" value="Drf_FH3"/>
    <property type="match status" value="1"/>
</dbReference>
<dbReference type="PROSITE" id="PS51444">
    <property type="entry name" value="FH2"/>
    <property type="match status" value="1"/>
</dbReference>
<dbReference type="GO" id="GO:0051015">
    <property type="term" value="F:actin filament binding"/>
    <property type="evidence" value="ECO:0007669"/>
    <property type="project" value="TreeGrafter"/>
</dbReference>
<evidence type="ECO:0000256" key="2">
    <source>
        <dbReference type="SAM" id="MobiDB-lite"/>
    </source>
</evidence>
<dbReference type="PROSITE" id="PS51232">
    <property type="entry name" value="GBD_FH3"/>
    <property type="match status" value="1"/>
</dbReference>
<evidence type="ECO:0000313" key="6">
    <source>
        <dbReference type="EMBL" id="CDQ85132.1"/>
    </source>
</evidence>
<feature type="compositionally biased region" description="Basic and acidic residues" evidence="2">
    <location>
        <begin position="1005"/>
        <end position="1016"/>
    </location>
</feature>
<dbReference type="InterPro" id="IPR014767">
    <property type="entry name" value="DAD_dom"/>
</dbReference>
<gene>
    <name evidence="6" type="ORF">GSONMT00030033001</name>
</gene>
<protein>
    <recommendedName>
        <fullName evidence="8">Formin-like protein 1</fullName>
    </recommendedName>
</protein>
<dbReference type="InterPro" id="IPR010472">
    <property type="entry name" value="FH3_dom"/>
</dbReference>
<dbReference type="PANTHER" id="PTHR45857">
    <property type="entry name" value="FORMIN-LIKE PROTEIN"/>
    <property type="match status" value="1"/>
</dbReference>
<dbReference type="EMBL" id="FR906675">
    <property type="protein sequence ID" value="CDQ85132.1"/>
    <property type="molecule type" value="Genomic_DNA"/>
</dbReference>
<dbReference type="Pfam" id="PF06371">
    <property type="entry name" value="Drf_GBD"/>
    <property type="match status" value="1"/>
</dbReference>
<sequence length="1016" mass="114931">MFDYVYVTICLCIWECIYRFDLEGAENGGILSERGKPAERSMEDLNKSAGSSPTHGMTRAARALTVRITSLAQSRKTQKISRLASQRDDVHVCIMCLRAIMNYQSGFNQVMTHPRCVNEITLSLNNKNPRTKALVLELLAAVCLVRGGHDIILAAFDNLKEDQDFSLLSNLTTDTRHNPVSVSPSTLRILKHTLTRRHHVVRTSFPHPFTQVSGEKNRFEKLMEYFSNDDSNIDFMVACMQFINIVVHSVENMNFRVHLQYEFTHHGLDQYLESLKLTESEKLQVQIQAYLDNVFDVGALLEDAENRGGVLEHVDELQEHNSQLSARLEEIESQSAERMAELEKQLLQVTKETELLKESLRDSCSQVSSLQQREREREMSQERERDREQLKVQELQERGLIRLGRTPSGALDLQVVPITIIDSTGPTAPGPDPSLLFPLLLPPRLLGLVDLLPHPLHLLLLPRLAPVAHLPLLLPLLPGEVRPHLLLHPAQDLRPHPEAHLLETAKPAAEGRTAHDNGWNGANGMASNTWKPCQIGESSMLIRLSVNLMNLYTSNLLKGGKSRKPIQTKFRMPLLNWQALKPNQVTGTVFHELNDEQVLGELNMEAFEEQFKTKAQGPPAALSTLKVKVAQKAPSKVSLIEGNKAKNLAITLRKGGRSPADICTAIETYDQQALGLDFLELLERFVPSDYELKLLQNYEKEGRPLDDLAEEDRFMMRFGKIPRLAQRISTLTFMGNFPESVKRLQPQLDSMIAASMSIKSSAKLKKMLEIILAFGNYMNSSKRGAAYGFRLQSLDLLLDTKSTDRSQTLLHFISSIVQEKYPELNNFHTELQFVDKAGLVSLDSILQDIRSLERGMEVTKKEFLVQEDNTVLKDFVKRNSELLDSLLKDSKTAQEAYGSVVEYFGENPKTTQPSMFFPPFVRFMKAYKQAEKDNEQKKRLEAQSSEKQAESPSPRKKEAAGHKSPMMPKMDLIAELKKRQVKPQVKDGALEDIITDLRNSPFRATDGRRPAQRQDT</sequence>
<reference evidence="6" key="2">
    <citation type="submission" date="2014-03" db="EMBL/GenBank/DDBJ databases">
        <authorList>
            <person name="Genoscope - CEA"/>
        </authorList>
    </citation>
    <scope>NUCLEOTIDE SEQUENCE</scope>
</reference>
<dbReference type="Gene3D" id="1.20.58.2220">
    <property type="entry name" value="Formin, FH2 domain"/>
    <property type="match status" value="1"/>
</dbReference>
<dbReference type="InterPro" id="IPR011989">
    <property type="entry name" value="ARM-like"/>
</dbReference>
<feature type="domain" description="DAD" evidence="3">
    <location>
        <begin position="983"/>
        <end position="1016"/>
    </location>
</feature>
<dbReference type="STRING" id="8022.A0A060Y0V1"/>
<dbReference type="GO" id="GO:0005829">
    <property type="term" value="C:cytosol"/>
    <property type="evidence" value="ECO:0007669"/>
    <property type="project" value="TreeGrafter"/>
</dbReference>
<comment type="similarity">
    <text evidence="1">Belongs to the formin homology family.</text>
</comment>
<dbReference type="SUPFAM" id="SSF101447">
    <property type="entry name" value="Formin homology 2 domain (FH2 domain)"/>
    <property type="match status" value="1"/>
</dbReference>
<feature type="domain" description="FH2" evidence="5">
    <location>
        <begin position="562"/>
        <end position="953"/>
    </location>
</feature>
<dbReference type="GO" id="GO:0008360">
    <property type="term" value="P:regulation of cell shape"/>
    <property type="evidence" value="ECO:0007669"/>
    <property type="project" value="TreeGrafter"/>
</dbReference>
<dbReference type="SMART" id="SM01140">
    <property type="entry name" value="Drf_GBD"/>
    <property type="match status" value="1"/>
</dbReference>
<dbReference type="PaxDb" id="8022-A0A060Y0V1"/>
<dbReference type="GO" id="GO:0031267">
    <property type="term" value="F:small GTPase binding"/>
    <property type="evidence" value="ECO:0007669"/>
    <property type="project" value="InterPro"/>
</dbReference>
<dbReference type="SMART" id="SM00498">
    <property type="entry name" value="FH2"/>
    <property type="match status" value="1"/>
</dbReference>
<dbReference type="InterPro" id="IPR014768">
    <property type="entry name" value="GBD/FH3_dom"/>
</dbReference>
<evidence type="ECO:0000259" key="5">
    <source>
        <dbReference type="PROSITE" id="PS51444"/>
    </source>
</evidence>
<dbReference type="GO" id="GO:0030866">
    <property type="term" value="P:cortical actin cytoskeleton organization"/>
    <property type="evidence" value="ECO:0007669"/>
    <property type="project" value="TreeGrafter"/>
</dbReference>
<dbReference type="GO" id="GO:0016477">
    <property type="term" value="P:cell migration"/>
    <property type="evidence" value="ECO:0007669"/>
    <property type="project" value="TreeGrafter"/>
</dbReference>
<evidence type="ECO:0000259" key="3">
    <source>
        <dbReference type="PROSITE" id="PS51231"/>
    </source>
</evidence>
<dbReference type="FunFam" id="1.20.58.2220:FF:000001">
    <property type="entry name" value="Formin-like 1, isoform CRA_c"/>
    <property type="match status" value="1"/>
</dbReference>
<feature type="compositionally biased region" description="Basic and acidic residues" evidence="2">
    <location>
        <begin position="372"/>
        <end position="390"/>
    </location>
</feature>
<dbReference type="InterPro" id="IPR016024">
    <property type="entry name" value="ARM-type_fold"/>
</dbReference>
<feature type="compositionally biased region" description="Basic and acidic residues" evidence="2">
    <location>
        <begin position="932"/>
        <end position="941"/>
    </location>
</feature>
<evidence type="ECO:0000313" key="7">
    <source>
        <dbReference type="Proteomes" id="UP000193380"/>
    </source>
</evidence>
<name>A0A060Y0V1_ONCMY</name>
<dbReference type="PROSITE" id="PS51231">
    <property type="entry name" value="DAD"/>
    <property type="match status" value="1"/>
</dbReference>
<dbReference type="Proteomes" id="UP000193380">
    <property type="component" value="Unassembled WGS sequence"/>
</dbReference>
<feature type="domain" description="GBD/FH3" evidence="4">
    <location>
        <begin position="1"/>
        <end position="378"/>
    </location>
</feature>
<feature type="compositionally biased region" description="Basic and acidic residues" evidence="2">
    <location>
        <begin position="33"/>
        <end position="46"/>
    </location>
</feature>
<reference evidence="6" key="1">
    <citation type="journal article" date="2014" name="Nat. Commun.">
        <title>The rainbow trout genome provides novel insights into evolution after whole-genome duplication in vertebrates.</title>
        <authorList>
            <person name="Berthelot C."/>
            <person name="Brunet F."/>
            <person name="Chalopin D."/>
            <person name="Juanchich A."/>
            <person name="Bernard M."/>
            <person name="Noel B."/>
            <person name="Bento P."/>
            <person name="Da Silva C."/>
            <person name="Labadie K."/>
            <person name="Alberti A."/>
            <person name="Aury J.M."/>
            <person name="Louis A."/>
            <person name="Dehais P."/>
            <person name="Bardou P."/>
            <person name="Montfort J."/>
            <person name="Klopp C."/>
            <person name="Cabau C."/>
            <person name="Gaspin C."/>
            <person name="Thorgaard G.H."/>
            <person name="Boussaha M."/>
            <person name="Quillet E."/>
            <person name="Guyomard R."/>
            <person name="Galiana D."/>
            <person name="Bobe J."/>
            <person name="Volff J.N."/>
            <person name="Genet C."/>
            <person name="Wincker P."/>
            <person name="Jaillon O."/>
            <person name="Roest Crollius H."/>
            <person name="Guiguen Y."/>
        </authorList>
    </citation>
    <scope>NUCLEOTIDE SEQUENCE [LARGE SCALE GENOMIC DNA]</scope>
</reference>
<feature type="compositionally biased region" description="Basic and acidic residues" evidence="2">
    <location>
        <begin position="972"/>
        <end position="989"/>
    </location>
</feature>